<dbReference type="PANTHER" id="PTHR11559">
    <property type="entry name" value="CARBOXYLESTERASE"/>
    <property type="match status" value="1"/>
</dbReference>
<protein>
    <submittedName>
        <fullName evidence="2">Carboxylesterase 5A</fullName>
    </submittedName>
</protein>
<dbReference type="SUPFAM" id="SSF53474">
    <property type="entry name" value="alpha/beta-Hydrolases"/>
    <property type="match status" value="1"/>
</dbReference>
<evidence type="ECO:0000313" key="3">
    <source>
        <dbReference type="Proteomes" id="UP001642406"/>
    </source>
</evidence>
<dbReference type="InterPro" id="IPR002018">
    <property type="entry name" value="CarbesteraseB"/>
</dbReference>
<accession>A0ABP0CWB7</accession>
<dbReference type="Pfam" id="PF00135">
    <property type="entry name" value="COesterase"/>
    <property type="match status" value="2"/>
</dbReference>
<gene>
    <name evidence="2" type="primary">CES5A</name>
    <name evidence="2" type="ORF">SBRCBS47491_009348</name>
</gene>
<dbReference type="InterPro" id="IPR050309">
    <property type="entry name" value="Type-B_Carboxylest/Lipase"/>
</dbReference>
<comment type="caution">
    <text evidence="2">The sequence shown here is derived from an EMBL/GenBank/DDBJ whole genome shotgun (WGS) entry which is preliminary data.</text>
</comment>
<proteinExistence type="predicted"/>
<feature type="domain" description="Carboxylesterase type B" evidence="1">
    <location>
        <begin position="30"/>
        <end position="111"/>
    </location>
</feature>
<dbReference type="EMBL" id="CAWUHC010000143">
    <property type="protein sequence ID" value="CAK7235591.1"/>
    <property type="molecule type" value="Genomic_DNA"/>
</dbReference>
<organism evidence="2 3">
    <name type="scientific">Sporothrix bragantina</name>
    <dbReference type="NCBI Taxonomy" id="671064"/>
    <lineage>
        <taxon>Eukaryota</taxon>
        <taxon>Fungi</taxon>
        <taxon>Dikarya</taxon>
        <taxon>Ascomycota</taxon>
        <taxon>Pezizomycotina</taxon>
        <taxon>Sordariomycetes</taxon>
        <taxon>Sordariomycetidae</taxon>
        <taxon>Ophiostomatales</taxon>
        <taxon>Ophiostomataceae</taxon>
        <taxon>Sporothrix</taxon>
    </lineage>
</organism>
<name>A0ABP0CWB7_9PEZI</name>
<keyword evidence="3" id="KW-1185">Reference proteome</keyword>
<sequence>MSTNTIDLDAPSLGSRVTGTVVPRSDELRCLNLNISLPTAYLPPKDKESDSTRLLPVIVWIHGGAFYFGANSTARQDPERLCQRAQQTGHPVVLVSINYRLGPLGYAASADLATEAGSAKSWVGLDTPNVDFSPIVGSFGQIDQHNAFRWVQDHIRDFGGDPRNVTAAGVSAGSASIHYHILAGNPLFDRAILMSGAAGALGPLPSFEYERAWQSFLSDSAISTHMASSMDSPANRLAALRKLPADVIVARYPRRIGIGPSADGILLPRTWSHQRKPSQSSTRCRSIITGDSQHESIILEPLIKATVPSEFYQRAQDFFSPPEVAEGFLAAFGFHTYQSRSAFQEAYRIFLAAVMFQHPALGLADSFPGESFYYHLDEPSPYDGPTTGLAAHALCSMLLFLNDVEKYPACTRATAEHMADTWTAFAHGVTPWDCFCDGRRFWRFGPGGSGSLTSFPSDSQRAYGYQDWLEKNYDQTVAFCRGIFSQDWGR</sequence>
<feature type="domain" description="Carboxylesterase type B" evidence="1">
    <location>
        <begin position="137"/>
        <end position="427"/>
    </location>
</feature>
<evidence type="ECO:0000259" key="1">
    <source>
        <dbReference type="Pfam" id="PF00135"/>
    </source>
</evidence>
<reference evidence="2 3" key="1">
    <citation type="submission" date="2024-01" db="EMBL/GenBank/DDBJ databases">
        <authorList>
            <person name="Allen C."/>
            <person name="Tagirdzhanova G."/>
        </authorList>
    </citation>
    <scope>NUCLEOTIDE SEQUENCE [LARGE SCALE GENOMIC DNA]</scope>
</reference>
<dbReference type="InterPro" id="IPR029058">
    <property type="entry name" value="AB_hydrolase_fold"/>
</dbReference>
<dbReference type="Proteomes" id="UP001642406">
    <property type="component" value="Unassembled WGS sequence"/>
</dbReference>
<dbReference type="Gene3D" id="3.40.50.1820">
    <property type="entry name" value="alpha/beta hydrolase"/>
    <property type="match status" value="1"/>
</dbReference>
<evidence type="ECO:0000313" key="2">
    <source>
        <dbReference type="EMBL" id="CAK7235591.1"/>
    </source>
</evidence>